<dbReference type="RefSeq" id="WP_074746431.1">
    <property type="nucleotide sequence ID" value="NZ_FOCT01000006.1"/>
</dbReference>
<feature type="domain" description="Restriction endonuclease AspBHI N-terminal" evidence="2">
    <location>
        <begin position="30"/>
        <end position="209"/>
    </location>
</feature>
<evidence type="ECO:0000313" key="3">
    <source>
        <dbReference type="EMBL" id="SEN73278.1"/>
    </source>
</evidence>
<evidence type="ECO:0000313" key="4">
    <source>
        <dbReference type="Proteomes" id="UP000183898"/>
    </source>
</evidence>
<sequence>MTVYSGKELITIDLIVDAVYKGFKTDKGGMSDPLVRLVGVSRQGGFRYRGTRDRPTLLVLTSNLAELDWPDELDSVSGRFVYYGDNRQPGQQLHDTPRFGNLLLKNIFELAHSGRRKEVPPILIFTSESPGRSFRFRGLAVPGHPAMPPTEDLVAVWKTANAERFQNYRAVFTILDVAVISRDWVHATGSGVPSSVQAPVEWRAWVENGVAKPLEAPRTHLIRTKAEQLPANDNDMDLIRVIKDRYKNNAFGFEACAGALAKLLLGKVTKLDLTRPWRDGGRDGVGMLQLGRGAASIEAAFALEAKCYGSANSVGVREVSRLISRIKHREFGVLVTTAFIDRQAYQEVVDDGHPVIFVVAMDIVRLLREAGYSSPTLVSQWLDTFLEVDNSARNERSNGWEREVQGCKIANDDTLPLRIGPDEPSL</sequence>
<dbReference type="GO" id="GO:0004519">
    <property type="term" value="F:endonuclease activity"/>
    <property type="evidence" value="ECO:0007669"/>
    <property type="project" value="UniProtKB-KW"/>
</dbReference>
<protein>
    <submittedName>
        <fullName evidence="3">Restriction endonuclease</fullName>
    </submittedName>
</protein>
<dbReference type="InterPro" id="IPR041409">
    <property type="entry name" value="RE_AspBHI_N"/>
</dbReference>
<dbReference type="AlphaFoldDB" id="A0A1H8IZX5"/>
<dbReference type="Proteomes" id="UP000183898">
    <property type="component" value="Unassembled WGS sequence"/>
</dbReference>
<keyword evidence="3" id="KW-0378">Hydrolase</keyword>
<dbReference type="GO" id="GO:0003677">
    <property type="term" value="F:DNA binding"/>
    <property type="evidence" value="ECO:0007669"/>
    <property type="project" value="InterPro"/>
</dbReference>
<dbReference type="Gene3D" id="2.30.280.20">
    <property type="match status" value="1"/>
</dbReference>
<dbReference type="Pfam" id="PF18062">
    <property type="entry name" value="RE_AspBHI_N"/>
    <property type="match status" value="1"/>
</dbReference>
<keyword evidence="3" id="KW-0540">Nuclease</keyword>
<proteinExistence type="predicted"/>
<dbReference type="EMBL" id="FOCT01000006">
    <property type="protein sequence ID" value="SEN73278.1"/>
    <property type="molecule type" value="Genomic_DNA"/>
</dbReference>
<dbReference type="InterPro" id="IPR007560">
    <property type="entry name" value="Restrct_endonuc_IV_Mrr"/>
</dbReference>
<reference evidence="3 4" key="1">
    <citation type="submission" date="2016-10" db="EMBL/GenBank/DDBJ databases">
        <authorList>
            <person name="de Groot N.N."/>
        </authorList>
    </citation>
    <scope>NUCLEOTIDE SEQUENCE [LARGE SCALE GENOMIC DNA]</scope>
    <source>
        <strain evidence="3 4">Nl18</strain>
    </source>
</reference>
<feature type="domain" description="Restriction endonuclease type IV Mrr" evidence="1">
    <location>
        <begin position="251"/>
        <end position="367"/>
    </location>
</feature>
<name>A0A1H8IZX5_9PROT</name>
<keyword evidence="3" id="KW-0255">Endonuclease</keyword>
<accession>A0A1H8IZX5</accession>
<dbReference type="InterPro" id="IPR011856">
    <property type="entry name" value="tRNA_endonuc-like_dom_sf"/>
</dbReference>
<evidence type="ECO:0000259" key="2">
    <source>
        <dbReference type="Pfam" id="PF18062"/>
    </source>
</evidence>
<dbReference type="GO" id="GO:0009307">
    <property type="term" value="P:DNA restriction-modification system"/>
    <property type="evidence" value="ECO:0007669"/>
    <property type="project" value="InterPro"/>
</dbReference>
<dbReference type="Pfam" id="PF04471">
    <property type="entry name" value="Mrr_cat"/>
    <property type="match status" value="1"/>
</dbReference>
<evidence type="ECO:0000259" key="1">
    <source>
        <dbReference type="Pfam" id="PF04471"/>
    </source>
</evidence>
<organism evidence="3 4">
    <name type="scientific">Nitrosospira multiformis</name>
    <dbReference type="NCBI Taxonomy" id="1231"/>
    <lineage>
        <taxon>Bacteria</taxon>
        <taxon>Pseudomonadati</taxon>
        <taxon>Pseudomonadota</taxon>
        <taxon>Betaproteobacteria</taxon>
        <taxon>Nitrosomonadales</taxon>
        <taxon>Nitrosomonadaceae</taxon>
        <taxon>Nitrosospira</taxon>
    </lineage>
</organism>
<dbReference type="Gene3D" id="3.40.1350.10">
    <property type="match status" value="1"/>
</dbReference>
<gene>
    <name evidence="3" type="ORF">SAMN05216404_106222</name>
</gene>